<keyword evidence="3 7" id="KW-0862">Zinc</keyword>
<dbReference type="PANTHER" id="PTHR10003">
    <property type="entry name" value="SUPEROXIDE DISMUTASE CU-ZN -RELATED"/>
    <property type="match status" value="1"/>
</dbReference>
<dbReference type="InParanoid" id="A0A286UC32"/>
<keyword evidence="11" id="KW-1185">Reference proteome</keyword>
<dbReference type="PROSITE" id="PS00332">
    <property type="entry name" value="SOD_CU_ZN_2"/>
    <property type="match status" value="1"/>
</dbReference>
<comment type="cofactor">
    <cofactor evidence="7">
        <name>Zn(2+)</name>
        <dbReference type="ChEBI" id="CHEBI:29105"/>
    </cofactor>
    <text evidence="7">Binds 1 zinc ion per subunit.</text>
</comment>
<dbReference type="InterPro" id="IPR018152">
    <property type="entry name" value="SOD_Cu/Zn_BS"/>
</dbReference>
<protein>
    <recommendedName>
        <fullName evidence="7">Superoxide dismutase [Cu-Zn]</fullName>
        <ecNumber evidence="7">1.15.1.1</ecNumber>
    </recommendedName>
</protein>
<comment type="caution">
    <text evidence="10">The sequence shown here is derived from an EMBL/GenBank/DDBJ whole genome shotgun (WGS) entry which is preliminary data.</text>
</comment>
<dbReference type="InterPro" id="IPR024134">
    <property type="entry name" value="SOD_Cu/Zn_/chaperone"/>
</dbReference>
<evidence type="ECO:0000313" key="10">
    <source>
        <dbReference type="EMBL" id="PAV17084.1"/>
    </source>
</evidence>
<evidence type="ECO:0000256" key="8">
    <source>
        <dbReference type="SAM" id="Phobius"/>
    </source>
</evidence>
<dbReference type="AlphaFoldDB" id="A0A286UC32"/>
<evidence type="ECO:0000256" key="3">
    <source>
        <dbReference type="ARBA" id="ARBA00022833"/>
    </source>
</evidence>
<comment type="cofactor">
    <cofactor evidence="7">
        <name>Cu cation</name>
        <dbReference type="ChEBI" id="CHEBI:23378"/>
    </cofactor>
    <text evidence="7">Binds 1 copper ion per subunit.</text>
</comment>
<sequence length="204" mass="21548">MENNRQYRPVSSSSSKGRTTICTGLAVLAVLVFAWRAILYTEPAPEPLQSVSKAVVVLSGDSEVKGTVYFFQPSLASPITISGEIINLDPNAERGFHIHQFGDATNGCTSAGSHFNPLEKKHGAPSDSERHFGDLGNIQSNSSGIAKFSFTDKLLTLNGPFSIIGRSVVVHAGTDDLGRGDNEESLKTGNAGARSACGVIGLLE</sequence>
<evidence type="ECO:0000256" key="4">
    <source>
        <dbReference type="ARBA" id="ARBA00022862"/>
    </source>
</evidence>
<dbReference type="InterPro" id="IPR036423">
    <property type="entry name" value="SOD-like_Cu/Zn_dom_sf"/>
</dbReference>
<feature type="domain" description="Superoxide dismutase copper/zinc binding" evidence="9">
    <location>
        <begin position="64"/>
        <end position="200"/>
    </location>
</feature>
<keyword evidence="8" id="KW-0812">Transmembrane</keyword>
<feature type="transmembrane region" description="Helical" evidence="8">
    <location>
        <begin position="21"/>
        <end position="40"/>
    </location>
</feature>
<dbReference type="PRINTS" id="PR00068">
    <property type="entry name" value="CUZNDISMTASE"/>
</dbReference>
<evidence type="ECO:0000256" key="5">
    <source>
        <dbReference type="ARBA" id="ARBA00023002"/>
    </source>
</evidence>
<reference evidence="10 11" key="1">
    <citation type="journal article" date="2017" name="Mol. Ecol.">
        <title>Comparative and population genomic landscape of Phellinus noxius: A hypervariable fungus causing root rot in trees.</title>
        <authorList>
            <person name="Chung C.L."/>
            <person name="Lee T.J."/>
            <person name="Akiba M."/>
            <person name="Lee H.H."/>
            <person name="Kuo T.H."/>
            <person name="Liu D."/>
            <person name="Ke H.M."/>
            <person name="Yokoi T."/>
            <person name="Roa M.B."/>
            <person name="Lu M.J."/>
            <person name="Chang Y.Y."/>
            <person name="Ann P.J."/>
            <person name="Tsai J.N."/>
            <person name="Chen C.Y."/>
            <person name="Tzean S.S."/>
            <person name="Ota Y."/>
            <person name="Hattori T."/>
            <person name="Sahashi N."/>
            <person name="Liou R.F."/>
            <person name="Kikuchi T."/>
            <person name="Tsai I.J."/>
        </authorList>
    </citation>
    <scope>NUCLEOTIDE SEQUENCE [LARGE SCALE GENOMIC DNA]</scope>
    <source>
        <strain evidence="10 11">FFPRI411160</strain>
    </source>
</reference>
<keyword evidence="2 7" id="KW-0479">Metal-binding</keyword>
<keyword evidence="6 7" id="KW-0186">Copper</keyword>
<evidence type="ECO:0000256" key="6">
    <source>
        <dbReference type="ARBA" id="ARBA00023008"/>
    </source>
</evidence>
<evidence type="ECO:0000256" key="2">
    <source>
        <dbReference type="ARBA" id="ARBA00022723"/>
    </source>
</evidence>
<keyword evidence="5 7" id="KW-0560">Oxidoreductase</keyword>
<dbReference type="InterPro" id="IPR001424">
    <property type="entry name" value="SOD_Cu_Zn_dom"/>
</dbReference>
<dbReference type="GO" id="GO:0004784">
    <property type="term" value="F:superoxide dismutase activity"/>
    <property type="evidence" value="ECO:0007669"/>
    <property type="project" value="UniProtKB-EC"/>
</dbReference>
<dbReference type="Gene3D" id="2.60.40.200">
    <property type="entry name" value="Superoxide dismutase, copper/zinc binding domain"/>
    <property type="match status" value="1"/>
</dbReference>
<comment type="catalytic activity">
    <reaction evidence="7">
        <text>2 superoxide + 2 H(+) = H2O2 + O2</text>
        <dbReference type="Rhea" id="RHEA:20696"/>
        <dbReference type="ChEBI" id="CHEBI:15378"/>
        <dbReference type="ChEBI" id="CHEBI:15379"/>
        <dbReference type="ChEBI" id="CHEBI:16240"/>
        <dbReference type="ChEBI" id="CHEBI:18421"/>
        <dbReference type="EC" id="1.15.1.1"/>
    </reaction>
</comment>
<keyword evidence="8" id="KW-0472">Membrane</keyword>
<dbReference type="EC" id="1.15.1.1" evidence="7"/>
<keyword evidence="8" id="KW-1133">Transmembrane helix</keyword>
<evidence type="ECO:0000313" key="11">
    <source>
        <dbReference type="Proteomes" id="UP000217199"/>
    </source>
</evidence>
<gene>
    <name evidence="10" type="ORF">PNOK_0714800</name>
</gene>
<comment type="function">
    <text evidence="7">Destroys radicals which are normally produced within the cells and which are toxic to biological systems.</text>
</comment>
<accession>A0A286UC32</accession>
<dbReference type="EMBL" id="NBII01000007">
    <property type="protein sequence ID" value="PAV17084.1"/>
    <property type="molecule type" value="Genomic_DNA"/>
</dbReference>
<dbReference type="GO" id="GO:0005507">
    <property type="term" value="F:copper ion binding"/>
    <property type="evidence" value="ECO:0007669"/>
    <property type="project" value="InterPro"/>
</dbReference>
<dbReference type="FunFam" id="2.60.40.200:FF:000001">
    <property type="entry name" value="Superoxide dismutase [Cu-Zn]"/>
    <property type="match status" value="1"/>
</dbReference>
<dbReference type="Proteomes" id="UP000217199">
    <property type="component" value="Unassembled WGS sequence"/>
</dbReference>
<dbReference type="CDD" id="cd00305">
    <property type="entry name" value="Cu-Zn_Superoxide_Dismutase"/>
    <property type="match status" value="1"/>
</dbReference>
<evidence type="ECO:0000256" key="7">
    <source>
        <dbReference type="RuleBase" id="RU000393"/>
    </source>
</evidence>
<keyword evidence="4" id="KW-0049">Antioxidant</keyword>
<dbReference type="FunCoup" id="A0A286UC32">
    <property type="interactions" value="173"/>
</dbReference>
<proteinExistence type="inferred from homology"/>
<dbReference type="OrthoDB" id="2015551at2759"/>
<comment type="similarity">
    <text evidence="1 7">Belongs to the Cu-Zn superoxide dismutase family.</text>
</comment>
<evidence type="ECO:0000256" key="1">
    <source>
        <dbReference type="ARBA" id="ARBA00010457"/>
    </source>
</evidence>
<dbReference type="SUPFAM" id="SSF49329">
    <property type="entry name" value="Cu,Zn superoxide dismutase-like"/>
    <property type="match status" value="1"/>
</dbReference>
<dbReference type="Pfam" id="PF00080">
    <property type="entry name" value="Sod_Cu"/>
    <property type="match status" value="1"/>
</dbReference>
<dbReference type="PROSITE" id="PS00087">
    <property type="entry name" value="SOD_CU_ZN_1"/>
    <property type="match status" value="1"/>
</dbReference>
<name>A0A286UC32_9AGAM</name>
<organism evidence="10 11">
    <name type="scientific">Pyrrhoderma noxium</name>
    <dbReference type="NCBI Taxonomy" id="2282107"/>
    <lineage>
        <taxon>Eukaryota</taxon>
        <taxon>Fungi</taxon>
        <taxon>Dikarya</taxon>
        <taxon>Basidiomycota</taxon>
        <taxon>Agaricomycotina</taxon>
        <taxon>Agaricomycetes</taxon>
        <taxon>Hymenochaetales</taxon>
        <taxon>Hymenochaetaceae</taxon>
        <taxon>Pyrrhoderma</taxon>
    </lineage>
</organism>
<evidence type="ECO:0000259" key="9">
    <source>
        <dbReference type="Pfam" id="PF00080"/>
    </source>
</evidence>
<dbReference type="STRING" id="2282107.A0A286UC32"/>